<keyword evidence="2" id="KW-1185">Reference proteome</keyword>
<organism evidence="1 2">
    <name type="scientific">Lindgomyces ingoldianus</name>
    <dbReference type="NCBI Taxonomy" id="673940"/>
    <lineage>
        <taxon>Eukaryota</taxon>
        <taxon>Fungi</taxon>
        <taxon>Dikarya</taxon>
        <taxon>Ascomycota</taxon>
        <taxon>Pezizomycotina</taxon>
        <taxon>Dothideomycetes</taxon>
        <taxon>Pleosporomycetidae</taxon>
        <taxon>Pleosporales</taxon>
        <taxon>Lindgomycetaceae</taxon>
        <taxon>Lindgomyces</taxon>
    </lineage>
</organism>
<name>A0ACB6RD83_9PLEO</name>
<gene>
    <name evidence="1" type="ORF">BDR25DRAFT_348987</name>
</gene>
<reference evidence="1" key="1">
    <citation type="journal article" date="2020" name="Stud. Mycol.">
        <title>101 Dothideomycetes genomes: a test case for predicting lifestyles and emergence of pathogens.</title>
        <authorList>
            <person name="Haridas S."/>
            <person name="Albert R."/>
            <person name="Binder M."/>
            <person name="Bloem J."/>
            <person name="Labutti K."/>
            <person name="Salamov A."/>
            <person name="Andreopoulos B."/>
            <person name="Baker S."/>
            <person name="Barry K."/>
            <person name="Bills G."/>
            <person name="Bluhm B."/>
            <person name="Cannon C."/>
            <person name="Castanera R."/>
            <person name="Culley D."/>
            <person name="Daum C."/>
            <person name="Ezra D."/>
            <person name="Gonzalez J."/>
            <person name="Henrissat B."/>
            <person name="Kuo A."/>
            <person name="Liang C."/>
            <person name="Lipzen A."/>
            <person name="Lutzoni F."/>
            <person name="Magnuson J."/>
            <person name="Mondo S."/>
            <person name="Nolan M."/>
            <person name="Ohm R."/>
            <person name="Pangilinan J."/>
            <person name="Park H.-J."/>
            <person name="Ramirez L."/>
            <person name="Alfaro M."/>
            <person name="Sun H."/>
            <person name="Tritt A."/>
            <person name="Yoshinaga Y."/>
            <person name="Zwiers L.-H."/>
            <person name="Turgeon B."/>
            <person name="Goodwin S."/>
            <person name="Spatafora J."/>
            <person name="Crous P."/>
            <person name="Grigoriev I."/>
        </authorList>
    </citation>
    <scope>NUCLEOTIDE SEQUENCE</scope>
    <source>
        <strain evidence="1">ATCC 200398</strain>
    </source>
</reference>
<evidence type="ECO:0000313" key="2">
    <source>
        <dbReference type="Proteomes" id="UP000799755"/>
    </source>
</evidence>
<dbReference type="Proteomes" id="UP000799755">
    <property type="component" value="Unassembled WGS sequence"/>
</dbReference>
<dbReference type="EMBL" id="MU003493">
    <property type="protein sequence ID" value="KAF2477101.1"/>
    <property type="molecule type" value="Genomic_DNA"/>
</dbReference>
<accession>A0ACB6RD83</accession>
<comment type="caution">
    <text evidence="1">The sequence shown here is derived from an EMBL/GenBank/DDBJ whole genome shotgun (WGS) entry which is preliminary data.</text>
</comment>
<protein>
    <submittedName>
        <fullName evidence="1">Uncharacterized protein</fullName>
    </submittedName>
</protein>
<sequence>MRIEVARFRVRTSPLVDVIDLAIQTENTLILILIHISSIPLTIVSGLTKAESLRAQVYVPRELYECFGLGVSSSSTPRPLNGGPNSCYHLFFIFHMAFSTVPRRFVVIGLVNENVSTSEQVPDLKSASLPILMPSNSACLSFQVAPAFHLSPLCFPSPVPCPALRHCVCPYFYGPPSIPQHNRLFQPPESIFSPANSGTFSYPLHLTHISLSMIHPLIPLNSDFDFASSILNSCIKELIDDAILPMALGWASYMDPKADPKESDSGVVSLSLKSDHNETLPQFDTRCNPNNFTEIQRFDGNDWIHYYTCMYEESCRDLKGIGTCYQGNSIHILPVADDNNYTNIHLHIVDPPFEDAKRCSPTNQSESLSWDGQSWFVGGVCFPPYECKEFSGGSVFCVIQGLKQSDRPPVLPINTEPPPPMPADSETPSVPTKCRNETDLLRWNGTMWIIFQKCPSGSTCYEDESGQASCMAIDAIQHPPHFLSSPILRIRDDIRGAERSSDHIRRDMADDRASGNSEQIIPKPRGPQSCIQHDNYASIIEAYSGKMYLHSVCLPYGERPGCCVESSSGKWSMDAYTECGSRDPGGFCNKSWKNEKLARSLSDATQMTLARFLHGPRRLEEEVWTFIILETVVLGCLDVPHRGVCGLCAQCVFLTSISSHQIERSRFGVLHSLFTLHPFVILFETSSLSCMTTSPPTAVLSPSIPTNTIRGLTEFGTPQSTSSTGQHHPNYLKIALLMHDVSDTSLDQWRKPTVPGNMRGTLTLRNSNSLLMPSVARKFKQELISTSVKWPRIYLGKRATLNPTALQLNLDMPFSEYLLAFI</sequence>
<evidence type="ECO:0000313" key="1">
    <source>
        <dbReference type="EMBL" id="KAF2477101.1"/>
    </source>
</evidence>
<proteinExistence type="predicted"/>